<comment type="caution">
    <text evidence="11">The sequence shown here is derived from an EMBL/GenBank/DDBJ whole genome shotgun (WGS) entry which is preliminary data.</text>
</comment>
<sequence>MAEENKLGLFALIALVIGSMIGGGAFNLASDMASQAGAGAILIGWIITGIGMVALALSFQNLTTKRADLDGGIFTYAREGFGRYMGFNSAWGYWFSALLGNVAYGTLLFSSIGYFFPTFGDGQNLASIIGASIILWGVHFLILRGVQSAAMINLITTISKLVPIFAFIIAIIFVFNLDLFTQDFWGKGLNLGSIGSQVKSTMLVTVWVFIGIEGAVLFSSRAKKSSDVGKATVIGLISVLAVYIMITMLSLGVMNQQDLSGLSNPSMAGIMEHIVGKWGAAFINIGLIISVLGAWLAWTLFAGELPLIAAREGDFPKWFGKVNKNGAPSNALTLTNGIIQLFLLTFLISDAAYQFAFSLATSAILIPYLFSGLYQLKYSWINKEPDRVKNTVVGVIASVYGVWLIYAAGLEFLLLTMILYAPGILVFRAVRKDKEGPLFNKAELIVAVVIFILAIVAIVELATGGITI</sequence>
<feature type="transmembrane region" description="Helical" evidence="10">
    <location>
        <begin position="331"/>
        <end position="349"/>
    </location>
</feature>
<feature type="transmembrane region" description="Helical" evidence="10">
    <location>
        <begin position="128"/>
        <end position="146"/>
    </location>
</feature>
<dbReference type="PANTHER" id="PTHR42770">
    <property type="entry name" value="AMINO ACID TRANSPORTER-RELATED"/>
    <property type="match status" value="1"/>
</dbReference>
<keyword evidence="4" id="KW-1003">Cell membrane</keyword>
<dbReference type="PIRSF" id="PIRSF006060">
    <property type="entry name" value="AA_transporter"/>
    <property type="match status" value="1"/>
</dbReference>
<evidence type="ECO:0000256" key="1">
    <source>
        <dbReference type="ARBA" id="ARBA00004651"/>
    </source>
</evidence>
<evidence type="ECO:0000256" key="9">
    <source>
        <dbReference type="NCBIfam" id="TIGR03810"/>
    </source>
</evidence>
<dbReference type="Proteomes" id="UP001211894">
    <property type="component" value="Unassembled WGS sequence"/>
</dbReference>
<feature type="transmembrane region" description="Helical" evidence="10">
    <location>
        <begin position="412"/>
        <end position="430"/>
    </location>
</feature>
<dbReference type="InterPro" id="IPR022461">
    <property type="entry name" value="Arg/Orn_antiprt_ArcD"/>
</dbReference>
<evidence type="ECO:0000256" key="8">
    <source>
        <dbReference type="ARBA" id="ARBA00023136"/>
    </source>
</evidence>
<dbReference type="NCBIfam" id="TIGR00905">
    <property type="entry name" value="2A0302"/>
    <property type="match status" value="1"/>
</dbReference>
<feature type="transmembrane region" description="Helical" evidence="10">
    <location>
        <begin position="38"/>
        <end position="59"/>
    </location>
</feature>
<keyword evidence="3" id="KW-0813">Transport</keyword>
<accession>A0ABT4WYU9</accession>
<keyword evidence="5 10" id="KW-0812">Transmembrane</keyword>
<evidence type="ECO:0000313" key="11">
    <source>
        <dbReference type="EMBL" id="MDA7025215.1"/>
    </source>
</evidence>
<feature type="transmembrane region" description="Helical" evidence="10">
    <location>
        <begin position="442"/>
        <end position="466"/>
    </location>
</feature>
<feature type="transmembrane region" description="Helical" evidence="10">
    <location>
        <begin position="231"/>
        <end position="254"/>
    </location>
</feature>
<dbReference type="EMBL" id="JAQKAB010000001">
    <property type="protein sequence ID" value="MDA7025215.1"/>
    <property type="molecule type" value="Genomic_DNA"/>
</dbReference>
<proteinExistence type="inferred from homology"/>
<dbReference type="Pfam" id="PF13520">
    <property type="entry name" value="AA_permease_2"/>
    <property type="match status" value="1"/>
</dbReference>
<dbReference type="NCBIfam" id="TIGR03810">
    <property type="entry name" value="arg_ornith_anti"/>
    <property type="match status" value="1"/>
</dbReference>
<keyword evidence="7 10" id="KW-1133">Transmembrane helix</keyword>
<evidence type="ECO:0000313" key="12">
    <source>
        <dbReference type="Proteomes" id="UP001211894"/>
    </source>
</evidence>
<dbReference type="InterPro" id="IPR002293">
    <property type="entry name" value="AA/rel_permease1"/>
</dbReference>
<dbReference type="RefSeq" id="WP_172298758.1">
    <property type="nucleotide sequence ID" value="NZ_JAQKAB010000001.1"/>
</dbReference>
<evidence type="ECO:0000256" key="2">
    <source>
        <dbReference type="ARBA" id="ARBA00008220"/>
    </source>
</evidence>
<keyword evidence="6" id="KW-0029">Amino-acid transport</keyword>
<comment type="similarity">
    <text evidence="2">Belongs to the amino acid-polyamine-organocation (APC) superfamily. Basic amino acid/polyamine antiporter (APA) (TC 2.A.3.2) family.</text>
</comment>
<reference evidence="11 12" key="1">
    <citation type="submission" date="2023-01" db="EMBL/GenBank/DDBJ databases">
        <title>Bacillus changyiensis sp. nov., isolated from a coastal deposit.</title>
        <authorList>
            <person name="Xiao G."/>
            <person name="Lai Q."/>
            <person name="Hu Z."/>
            <person name="Shao Z."/>
        </authorList>
    </citation>
    <scope>NUCLEOTIDE SEQUENCE [LARGE SCALE GENOMIC DNA]</scope>
    <source>
        <strain evidence="11 12">CLL-7-23</strain>
    </source>
</reference>
<evidence type="ECO:0000256" key="3">
    <source>
        <dbReference type="ARBA" id="ARBA00022448"/>
    </source>
</evidence>
<evidence type="ECO:0000256" key="10">
    <source>
        <dbReference type="SAM" id="Phobius"/>
    </source>
</evidence>
<evidence type="ECO:0000256" key="6">
    <source>
        <dbReference type="ARBA" id="ARBA00022970"/>
    </source>
</evidence>
<protein>
    <recommendedName>
        <fullName evidence="9">Arginine-ornithine antiporter</fullName>
    </recommendedName>
</protein>
<feature type="transmembrane region" description="Helical" evidence="10">
    <location>
        <begin position="93"/>
        <end position="116"/>
    </location>
</feature>
<evidence type="ECO:0000256" key="4">
    <source>
        <dbReference type="ARBA" id="ARBA00022475"/>
    </source>
</evidence>
<keyword evidence="8 10" id="KW-0472">Membrane</keyword>
<comment type="subcellular location">
    <subcellularLocation>
        <location evidence="1">Cell membrane</location>
        <topology evidence="1">Multi-pass membrane protein</topology>
    </subcellularLocation>
</comment>
<evidence type="ECO:0000256" key="5">
    <source>
        <dbReference type="ARBA" id="ARBA00022692"/>
    </source>
</evidence>
<feature type="transmembrane region" description="Helical" evidence="10">
    <location>
        <begin position="200"/>
        <end position="219"/>
    </location>
</feature>
<dbReference type="Gene3D" id="1.20.1740.10">
    <property type="entry name" value="Amino acid/polyamine transporter I"/>
    <property type="match status" value="1"/>
</dbReference>
<dbReference type="PANTHER" id="PTHR42770:SF4">
    <property type="entry name" value="ARGININE_ORNITHINE ANTIPORTER-RELATED"/>
    <property type="match status" value="1"/>
</dbReference>
<feature type="transmembrane region" description="Helical" evidence="10">
    <location>
        <begin position="274"/>
        <end position="301"/>
    </location>
</feature>
<organism evidence="11 12">
    <name type="scientific">Bacillus changyiensis</name>
    <dbReference type="NCBI Taxonomy" id="3004103"/>
    <lineage>
        <taxon>Bacteria</taxon>
        <taxon>Bacillati</taxon>
        <taxon>Bacillota</taxon>
        <taxon>Bacilli</taxon>
        <taxon>Bacillales</taxon>
        <taxon>Bacillaceae</taxon>
        <taxon>Bacillus</taxon>
    </lineage>
</organism>
<dbReference type="InterPro" id="IPR004754">
    <property type="entry name" value="Amino_acid_antiprt"/>
</dbReference>
<feature type="transmembrane region" description="Helical" evidence="10">
    <location>
        <begin position="158"/>
        <end position="180"/>
    </location>
</feature>
<feature type="transmembrane region" description="Helical" evidence="10">
    <location>
        <begin position="7"/>
        <end position="26"/>
    </location>
</feature>
<name>A0ABT4WYU9_9BACI</name>
<dbReference type="InterPro" id="IPR050367">
    <property type="entry name" value="APC_superfamily"/>
</dbReference>
<feature type="transmembrane region" description="Helical" evidence="10">
    <location>
        <begin position="355"/>
        <end position="376"/>
    </location>
</feature>
<evidence type="ECO:0000256" key="7">
    <source>
        <dbReference type="ARBA" id="ARBA00022989"/>
    </source>
</evidence>
<gene>
    <name evidence="11" type="primary">arcD</name>
    <name evidence="11" type="ORF">PJ311_01170</name>
</gene>
<keyword evidence="12" id="KW-1185">Reference proteome</keyword>